<proteinExistence type="predicted"/>
<evidence type="ECO:0000313" key="2">
    <source>
        <dbReference type="Proteomes" id="UP000076842"/>
    </source>
</evidence>
<dbReference type="InterPro" id="IPR027267">
    <property type="entry name" value="AH/BAR_dom_sf"/>
</dbReference>
<keyword evidence="2" id="KW-1185">Reference proteome</keyword>
<organism evidence="1 2">
    <name type="scientific">Calocera cornea HHB12733</name>
    <dbReference type="NCBI Taxonomy" id="1353952"/>
    <lineage>
        <taxon>Eukaryota</taxon>
        <taxon>Fungi</taxon>
        <taxon>Dikarya</taxon>
        <taxon>Basidiomycota</taxon>
        <taxon>Agaricomycotina</taxon>
        <taxon>Dacrymycetes</taxon>
        <taxon>Dacrymycetales</taxon>
        <taxon>Dacrymycetaceae</taxon>
        <taxon>Calocera</taxon>
    </lineage>
</organism>
<dbReference type="OrthoDB" id="3358861at2759"/>
<dbReference type="InParanoid" id="A0A165IGQ0"/>
<dbReference type="EMBL" id="KV423930">
    <property type="protein sequence ID" value="KZT60552.1"/>
    <property type="molecule type" value="Genomic_DNA"/>
</dbReference>
<dbReference type="STRING" id="1353952.A0A165IGQ0"/>
<dbReference type="Gene3D" id="1.20.1270.60">
    <property type="entry name" value="Arfaptin homology (AH) domain/BAR domain"/>
    <property type="match status" value="1"/>
</dbReference>
<dbReference type="Proteomes" id="UP000076842">
    <property type="component" value="Unassembled WGS sequence"/>
</dbReference>
<reference evidence="1 2" key="1">
    <citation type="journal article" date="2016" name="Mol. Biol. Evol.">
        <title>Comparative Genomics of Early-Diverging Mushroom-Forming Fungi Provides Insights into the Origins of Lignocellulose Decay Capabilities.</title>
        <authorList>
            <person name="Nagy L.G."/>
            <person name="Riley R."/>
            <person name="Tritt A."/>
            <person name="Adam C."/>
            <person name="Daum C."/>
            <person name="Floudas D."/>
            <person name="Sun H."/>
            <person name="Yadav J.S."/>
            <person name="Pangilinan J."/>
            <person name="Larsson K.H."/>
            <person name="Matsuura K."/>
            <person name="Barry K."/>
            <person name="Labutti K."/>
            <person name="Kuo R."/>
            <person name="Ohm R.A."/>
            <person name="Bhattacharya S.S."/>
            <person name="Shirouzu T."/>
            <person name="Yoshinaga Y."/>
            <person name="Martin F.M."/>
            <person name="Grigoriev I.V."/>
            <person name="Hibbett D.S."/>
        </authorList>
    </citation>
    <scope>NUCLEOTIDE SEQUENCE [LARGE SCALE GENOMIC DNA]</scope>
    <source>
        <strain evidence="1 2">HHB12733</strain>
    </source>
</reference>
<protein>
    <submittedName>
        <fullName evidence="1">Uncharacterized protein</fullName>
    </submittedName>
</protein>
<gene>
    <name evidence="1" type="ORF">CALCODRAFT_492341</name>
</gene>
<name>A0A165IGQ0_9BASI</name>
<evidence type="ECO:0000313" key="1">
    <source>
        <dbReference type="EMBL" id="KZT60552.1"/>
    </source>
</evidence>
<accession>A0A165IGQ0</accession>
<dbReference type="AlphaFoldDB" id="A0A165IGQ0"/>
<sequence length="117" mass="12609">MAPSPSERLLVALLKADTSATASLSSFLAASHTSHAALSAYASAHQAPLGDVLRAVEASLRGVHEAVRSYVGAMEMWTGELAEVKDREEEVGQVRRDRDILCVHRSPGRTHDTTDTR</sequence>